<dbReference type="Proteomes" id="UP000230000">
    <property type="component" value="Unassembled WGS sequence"/>
</dbReference>
<comment type="pathway">
    <text evidence="1 7">Cell wall biogenesis; peptidoglycan biosynthesis.</text>
</comment>
<dbReference type="EMBL" id="PGFG01000001">
    <property type="protein sequence ID" value="PJJ76764.1"/>
    <property type="molecule type" value="Genomic_DNA"/>
</dbReference>
<dbReference type="CDD" id="cd16913">
    <property type="entry name" value="YkuD_like"/>
    <property type="match status" value="1"/>
</dbReference>
<keyword evidence="5 7" id="KW-0573">Peptidoglycan synthesis</keyword>
<accession>A0A2M9CXX1</accession>
<dbReference type="RefSeq" id="WP_100315198.1">
    <property type="nucleotide sequence ID" value="NZ_PGFG01000001.1"/>
</dbReference>
<dbReference type="PANTHER" id="PTHR36699:SF1">
    <property type="entry name" value="L,D-TRANSPEPTIDASE YAFK-RELATED"/>
    <property type="match status" value="1"/>
</dbReference>
<name>A0A2M9CXX1_9BACT</name>
<reference evidence="9 10" key="1">
    <citation type="submission" date="2017-11" db="EMBL/GenBank/DDBJ databases">
        <title>Genomic Encyclopedia of Archaeal and Bacterial Type Strains, Phase II (KMG-II): From Individual Species to Whole Genera.</title>
        <authorList>
            <person name="Goeker M."/>
        </authorList>
    </citation>
    <scope>NUCLEOTIDE SEQUENCE [LARGE SCALE GENOMIC DNA]</scope>
    <source>
        <strain evidence="9 10">DSM 27268</strain>
    </source>
</reference>
<protein>
    <submittedName>
        <fullName evidence="9">L,D-transpeptidase-like protein</fullName>
    </submittedName>
</protein>
<dbReference type="GO" id="GO:0004180">
    <property type="term" value="F:carboxypeptidase activity"/>
    <property type="evidence" value="ECO:0007669"/>
    <property type="project" value="UniProtKB-ARBA"/>
</dbReference>
<proteinExistence type="inferred from homology"/>
<keyword evidence="6 7" id="KW-0961">Cell wall biogenesis/degradation</keyword>
<keyword evidence="3" id="KW-0808">Transferase</keyword>
<dbReference type="GO" id="GO:0008360">
    <property type="term" value="P:regulation of cell shape"/>
    <property type="evidence" value="ECO:0007669"/>
    <property type="project" value="UniProtKB-UniRule"/>
</dbReference>
<keyword evidence="10" id="KW-1185">Reference proteome</keyword>
<dbReference type="InterPro" id="IPR005490">
    <property type="entry name" value="LD_TPept_cat_dom"/>
</dbReference>
<dbReference type="PROSITE" id="PS52029">
    <property type="entry name" value="LD_TPASE"/>
    <property type="match status" value="1"/>
</dbReference>
<evidence type="ECO:0000313" key="10">
    <source>
        <dbReference type="Proteomes" id="UP000230000"/>
    </source>
</evidence>
<evidence type="ECO:0000256" key="6">
    <source>
        <dbReference type="ARBA" id="ARBA00023316"/>
    </source>
</evidence>
<dbReference type="AlphaFoldDB" id="A0A2M9CXX1"/>
<dbReference type="OrthoDB" id="9809748at2"/>
<dbReference type="GO" id="GO:0071555">
    <property type="term" value="P:cell wall organization"/>
    <property type="evidence" value="ECO:0007669"/>
    <property type="project" value="UniProtKB-UniRule"/>
</dbReference>
<dbReference type="InterPro" id="IPR038063">
    <property type="entry name" value="Transpep_catalytic_dom"/>
</dbReference>
<evidence type="ECO:0000256" key="4">
    <source>
        <dbReference type="ARBA" id="ARBA00022960"/>
    </source>
</evidence>
<dbReference type="Gene3D" id="2.40.440.10">
    <property type="entry name" value="L,D-transpeptidase catalytic domain-like"/>
    <property type="match status" value="1"/>
</dbReference>
<dbReference type="UniPathway" id="UPA00219"/>
<dbReference type="PANTHER" id="PTHR36699">
    <property type="entry name" value="LD-TRANSPEPTIDASE"/>
    <property type="match status" value="1"/>
</dbReference>
<evidence type="ECO:0000259" key="8">
    <source>
        <dbReference type="PROSITE" id="PS52029"/>
    </source>
</evidence>
<gene>
    <name evidence="9" type="ORF">BXY57_2397</name>
</gene>
<evidence type="ECO:0000256" key="3">
    <source>
        <dbReference type="ARBA" id="ARBA00022679"/>
    </source>
</evidence>
<feature type="domain" description="L,D-TPase catalytic" evidence="8">
    <location>
        <begin position="34"/>
        <end position="176"/>
    </location>
</feature>
<dbReference type="Pfam" id="PF03734">
    <property type="entry name" value="YkuD"/>
    <property type="match status" value="1"/>
</dbReference>
<evidence type="ECO:0000256" key="2">
    <source>
        <dbReference type="ARBA" id="ARBA00005992"/>
    </source>
</evidence>
<dbReference type="GO" id="GO:0016740">
    <property type="term" value="F:transferase activity"/>
    <property type="evidence" value="ECO:0007669"/>
    <property type="project" value="UniProtKB-KW"/>
</dbReference>
<comment type="similarity">
    <text evidence="2">Belongs to the YkuD family.</text>
</comment>
<evidence type="ECO:0000256" key="5">
    <source>
        <dbReference type="ARBA" id="ARBA00022984"/>
    </source>
</evidence>
<comment type="caution">
    <text evidence="9">The sequence shown here is derived from an EMBL/GenBank/DDBJ whole genome shotgun (WGS) entry which is preliminary data.</text>
</comment>
<evidence type="ECO:0000256" key="1">
    <source>
        <dbReference type="ARBA" id="ARBA00004752"/>
    </source>
</evidence>
<sequence>MLSLISLILSVMWVTHPADPGDRIDVKHVDPDKVFLLIDKSRHHLYVYEDTRLLASFPAVFGSNDLSDKMMAGDRKTPEGLFHIIAKRYDNRWCRFLLLDYPTTADYQKFNARKAAHLIPENAQIGSGIGIHGTWPKDDFVFTYMQNWTNGCISIPNEAIRQIFEIVKIGTPVLIKRHIP</sequence>
<feature type="active site" description="Proton donor/acceptor" evidence="7">
    <location>
        <position position="132"/>
    </location>
</feature>
<keyword evidence="4 7" id="KW-0133">Cell shape</keyword>
<organism evidence="9 10">
    <name type="scientific">Thermoflavifilum aggregans</name>
    <dbReference type="NCBI Taxonomy" id="454188"/>
    <lineage>
        <taxon>Bacteria</taxon>
        <taxon>Pseudomonadati</taxon>
        <taxon>Bacteroidota</taxon>
        <taxon>Chitinophagia</taxon>
        <taxon>Chitinophagales</taxon>
        <taxon>Chitinophagaceae</taxon>
        <taxon>Thermoflavifilum</taxon>
    </lineage>
</organism>
<feature type="active site" description="Nucleophile" evidence="7">
    <location>
        <position position="152"/>
    </location>
</feature>
<evidence type="ECO:0000313" key="9">
    <source>
        <dbReference type="EMBL" id="PJJ76764.1"/>
    </source>
</evidence>
<dbReference type="GO" id="GO:0009252">
    <property type="term" value="P:peptidoglycan biosynthetic process"/>
    <property type="evidence" value="ECO:0007669"/>
    <property type="project" value="UniProtKB-UniPathway"/>
</dbReference>
<dbReference type="SUPFAM" id="SSF141523">
    <property type="entry name" value="L,D-transpeptidase catalytic domain-like"/>
    <property type="match status" value="1"/>
</dbReference>
<evidence type="ECO:0000256" key="7">
    <source>
        <dbReference type="PROSITE-ProRule" id="PRU01373"/>
    </source>
</evidence>